<sequence length="410" mass="46914">MVSETKESQRHDFGPRDGNQSSPTEFLTMLPDELWREILDQVYPSRDGMAAVPSAFTSWGHAIGVIARDPMRRMRAMQKYRSQLRLVCKRLEPIALGVLFQDIILPHHHTELELLFEIAQETHGAPSSPGDLTRRLMTRLCFPDEDGEMEEGKTYDRQLDLIHKTFPNINTLIIDDAFSTKVTTFYLDWITGVKHLCWYPSPLKYEQVVQILAQNPELQSFVLSSPSGSLYCWPKHAPPWGNMKQFFIGYPPHTPFLATLPPDLDRLGFTFGTHLALDLSRLSSKMLTSLEVHWSTSRERPLIMDDILSLLYACPRLEVFTTSTCYSFVAPKASYEAHPSLRTLCITNAVGLVDAMLRQWGIIRSCCGYPHFNRVLVLTRPTYMMQVADSLVRFLHEEHDIPLEFVLGEL</sequence>
<protein>
    <recommendedName>
        <fullName evidence="4">F-box domain-containing protein</fullName>
    </recommendedName>
</protein>
<organism evidence="2 3">
    <name type="scientific">Serendipita indica (strain DSM 11827)</name>
    <name type="common">Root endophyte fungus</name>
    <name type="synonym">Piriformospora indica</name>
    <dbReference type="NCBI Taxonomy" id="1109443"/>
    <lineage>
        <taxon>Eukaryota</taxon>
        <taxon>Fungi</taxon>
        <taxon>Dikarya</taxon>
        <taxon>Basidiomycota</taxon>
        <taxon>Agaricomycotina</taxon>
        <taxon>Agaricomycetes</taxon>
        <taxon>Sebacinales</taxon>
        <taxon>Serendipitaceae</taxon>
        <taxon>Serendipita</taxon>
    </lineage>
</organism>
<accession>G4THR1</accession>
<evidence type="ECO:0000313" key="2">
    <source>
        <dbReference type="EMBL" id="CCA70854.1"/>
    </source>
</evidence>
<dbReference type="Gene3D" id="3.80.10.10">
    <property type="entry name" value="Ribonuclease Inhibitor"/>
    <property type="match status" value="1"/>
</dbReference>
<comment type="caution">
    <text evidence="2">The sequence shown here is derived from an EMBL/GenBank/DDBJ whole genome shotgun (WGS) entry which is preliminary data.</text>
</comment>
<dbReference type="EMBL" id="CAFZ01000097">
    <property type="protein sequence ID" value="CCA70854.1"/>
    <property type="molecule type" value="Genomic_DNA"/>
</dbReference>
<dbReference type="AlphaFoldDB" id="G4THR1"/>
<feature type="compositionally biased region" description="Basic and acidic residues" evidence="1">
    <location>
        <begin position="1"/>
        <end position="15"/>
    </location>
</feature>
<evidence type="ECO:0000313" key="3">
    <source>
        <dbReference type="Proteomes" id="UP000007148"/>
    </source>
</evidence>
<keyword evidence="3" id="KW-1185">Reference proteome</keyword>
<evidence type="ECO:0008006" key="4">
    <source>
        <dbReference type="Google" id="ProtNLM"/>
    </source>
</evidence>
<dbReference type="Proteomes" id="UP000007148">
    <property type="component" value="Unassembled WGS sequence"/>
</dbReference>
<dbReference type="HOGENOM" id="CLU_059428_0_0_1"/>
<name>G4THR1_SERID</name>
<gene>
    <name evidence="2" type="ORF">PIIN_04789</name>
</gene>
<dbReference type="InParanoid" id="G4THR1"/>
<reference evidence="2 3" key="1">
    <citation type="journal article" date="2011" name="PLoS Pathog.">
        <title>Endophytic Life Strategies Decoded by Genome and Transcriptome Analyses of the Mutualistic Root Symbiont Piriformospora indica.</title>
        <authorList>
            <person name="Zuccaro A."/>
            <person name="Lahrmann U."/>
            <person name="Guldener U."/>
            <person name="Langen G."/>
            <person name="Pfiffi S."/>
            <person name="Biedenkopf D."/>
            <person name="Wong P."/>
            <person name="Samans B."/>
            <person name="Grimm C."/>
            <person name="Basiewicz M."/>
            <person name="Murat C."/>
            <person name="Martin F."/>
            <person name="Kogel K.H."/>
        </authorList>
    </citation>
    <scope>NUCLEOTIDE SEQUENCE [LARGE SCALE GENOMIC DNA]</scope>
    <source>
        <strain evidence="2 3">DSM 11827</strain>
    </source>
</reference>
<evidence type="ECO:0000256" key="1">
    <source>
        <dbReference type="SAM" id="MobiDB-lite"/>
    </source>
</evidence>
<proteinExistence type="predicted"/>
<dbReference type="InterPro" id="IPR032675">
    <property type="entry name" value="LRR_dom_sf"/>
</dbReference>
<feature type="region of interest" description="Disordered" evidence="1">
    <location>
        <begin position="1"/>
        <end position="25"/>
    </location>
</feature>